<proteinExistence type="predicted"/>
<dbReference type="InterPro" id="IPR007714">
    <property type="entry name" value="CFA20_dom"/>
</dbReference>
<feature type="compositionally biased region" description="Polar residues" evidence="1">
    <location>
        <begin position="701"/>
        <end position="719"/>
    </location>
</feature>
<dbReference type="InterPro" id="IPR040441">
    <property type="entry name" value="CFA20/CFAP20DC"/>
</dbReference>
<evidence type="ECO:0000256" key="1">
    <source>
        <dbReference type="SAM" id="MobiDB-lite"/>
    </source>
</evidence>
<dbReference type="AlphaFoldDB" id="K1Q2E5"/>
<sequence length="1145" mass="126974">MMMDQTKIPTQAPIISSRVLYQGGPFVEIFSAQGKDPTHGWKVGSGIKREYEKDVKGFLYCLEGSTTTTKLQLPKANLVQRYLVFQLFVPRGKEFSFEIGIIDQRKNKRRLMFSSAQKDTHVTELHARIPLTILRRHMWLNLCVDLVSIVGETWRGQTYRSIESVCVSANCKLRRIFTLKSQPPDTAEDEEIYGCEPCNTGELEAIPKQCQFATDVQFVTQIFNMAKIKHAERLKGGDNSVRLSTEIDLNASGRRTSLNDSGYHIAFGTKVPGAPTSGKNKGNNTNRSNRSATSRADDPGESTYQDLSESLSREGGGFDTGVGGDRPQETVHRAVTHRRQFSDPATQQDLEMASRIDYVQPDLLVQPHPPREPSTDRLRRRIRVKNGSSSANKDRVSSAGSLKDEGISSASGTTSSRAPNSSNSGGTEDGRRQRLVSDTELIRKHGNKGKSPGKGSEEDSSPSFAFESGISLSQSYKKEYNRGDYEGDGAILDDSLAGIIRALNSSPRGQESELDDEPIYMFESKPKSAPRRHVSPFQPETEEDSGLHSLSTSTSQAKQQRGPRLEHDFVHSSDSSLEDEETQRRKKVPGSRPTSGSSSRPHSGSTTSRPQSGATSRPTSGSTSRPTSGTTSRPQSGSSRHHNVPRPTSAKSQGISNVKNSASSTGSPKCSKNVPKPSRKDKIDLSANHTPKSADSPELHISSQLPTHRSDLMNGNVTNRSVSRMSRKSVKEIPKDDVRLSVIKSSEKPYDFTKYSAINFKMEDITDSFENGMFASMKRQTEEDYEDISASESPRKLVPPAQAGAISNKTPPNPSPREVDNNHRNLYDFSPTLTLTSDEDSTWQAPPTEMKLAVSTDTLTSSNPRDWSGAFSPPIVFPGGHPSDSIEDLSSCSLSPRKNIPPQDSKSQEQIYASLRQNDGRDEDDLDLLYDSCLNCYYDPKTQKDLSLIYCPAEVPKSITIVGTVCVLRCRFHGWSWGHHHQSHPMNSEMEHNYEVGNAKNIQDKERETFLSYGIFNMVAGKRTAELLHKQHKHELHRQSHSDVYKLSDLFHHHKHSNESTPNPSPKLKHQRPTHAHTIDLTEHLMANASSKTHGHGTHHHKGSKSDLSKPSESQKHKKPSDLQPSHSMDSILHKSGVSCHKPHK</sequence>
<feature type="compositionally biased region" description="Basic residues" evidence="1">
    <location>
        <begin position="1093"/>
        <end position="1103"/>
    </location>
</feature>
<gene>
    <name evidence="3" type="ORF">CGI_10012831</name>
</gene>
<accession>K1Q2E5</accession>
<feature type="compositionally biased region" description="Polar residues" evidence="1">
    <location>
        <begin position="408"/>
        <end position="426"/>
    </location>
</feature>
<dbReference type="InParanoid" id="K1Q2E5"/>
<feature type="region of interest" description="Disordered" evidence="1">
    <location>
        <begin position="1090"/>
        <end position="1145"/>
    </location>
</feature>
<feature type="compositionally biased region" description="Basic and acidic residues" evidence="1">
    <location>
        <begin position="392"/>
        <end position="406"/>
    </location>
</feature>
<feature type="compositionally biased region" description="Polar residues" evidence="1">
    <location>
        <begin position="649"/>
        <end position="670"/>
    </location>
</feature>
<feature type="region of interest" description="Disordered" evidence="1">
    <location>
        <begin position="268"/>
        <end position="327"/>
    </location>
</feature>
<feature type="region of interest" description="Disordered" evidence="1">
    <location>
        <begin position="780"/>
        <end position="825"/>
    </location>
</feature>
<evidence type="ECO:0000313" key="3">
    <source>
        <dbReference type="EMBL" id="EKC28093.1"/>
    </source>
</evidence>
<name>K1Q2E5_MAGGI</name>
<protein>
    <submittedName>
        <fullName evidence="3">Uncharacterized protein C3orf67-like protein</fullName>
    </submittedName>
</protein>
<evidence type="ECO:0000259" key="2">
    <source>
        <dbReference type="Pfam" id="PF05018"/>
    </source>
</evidence>
<feature type="region of interest" description="Disordered" evidence="1">
    <location>
        <begin position="1054"/>
        <end position="1074"/>
    </location>
</feature>
<organism evidence="3">
    <name type="scientific">Magallana gigas</name>
    <name type="common">Pacific oyster</name>
    <name type="synonym">Crassostrea gigas</name>
    <dbReference type="NCBI Taxonomy" id="29159"/>
    <lineage>
        <taxon>Eukaryota</taxon>
        <taxon>Metazoa</taxon>
        <taxon>Spiralia</taxon>
        <taxon>Lophotrochozoa</taxon>
        <taxon>Mollusca</taxon>
        <taxon>Bivalvia</taxon>
        <taxon>Autobranchia</taxon>
        <taxon>Pteriomorphia</taxon>
        <taxon>Ostreida</taxon>
        <taxon>Ostreoidea</taxon>
        <taxon>Ostreidae</taxon>
        <taxon>Magallana</taxon>
    </lineage>
</organism>
<dbReference type="Pfam" id="PF05018">
    <property type="entry name" value="CFA20_dom"/>
    <property type="match status" value="1"/>
</dbReference>
<dbReference type="HOGENOM" id="CLU_277220_0_0_1"/>
<reference evidence="3" key="1">
    <citation type="journal article" date="2012" name="Nature">
        <title>The oyster genome reveals stress adaptation and complexity of shell formation.</title>
        <authorList>
            <person name="Zhang G."/>
            <person name="Fang X."/>
            <person name="Guo X."/>
            <person name="Li L."/>
            <person name="Luo R."/>
            <person name="Xu F."/>
            <person name="Yang P."/>
            <person name="Zhang L."/>
            <person name="Wang X."/>
            <person name="Qi H."/>
            <person name="Xiong Z."/>
            <person name="Que H."/>
            <person name="Xie Y."/>
            <person name="Holland P.W."/>
            <person name="Paps J."/>
            <person name="Zhu Y."/>
            <person name="Wu F."/>
            <person name="Chen Y."/>
            <person name="Wang J."/>
            <person name="Peng C."/>
            <person name="Meng J."/>
            <person name="Yang L."/>
            <person name="Liu J."/>
            <person name="Wen B."/>
            <person name="Zhang N."/>
            <person name="Huang Z."/>
            <person name="Zhu Q."/>
            <person name="Feng Y."/>
            <person name="Mount A."/>
            <person name="Hedgecock D."/>
            <person name="Xu Z."/>
            <person name="Liu Y."/>
            <person name="Domazet-Loso T."/>
            <person name="Du Y."/>
            <person name="Sun X."/>
            <person name="Zhang S."/>
            <person name="Liu B."/>
            <person name="Cheng P."/>
            <person name="Jiang X."/>
            <person name="Li J."/>
            <person name="Fan D."/>
            <person name="Wang W."/>
            <person name="Fu W."/>
            <person name="Wang T."/>
            <person name="Wang B."/>
            <person name="Zhang J."/>
            <person name="Peng Z."/>
            <person name="Li Y."/>
            <person name="Li N."/>
            <person name="Wang J."/>
            <person name="Chen M."/>
            <person name="He Y."/>
            <person name="Tan F."/>
            <person name="Song X."/>
            <person name="Zheng Q."/>
            <person name="Huang R."/>
            <person name="Yang H."/>
            <person name="Du X."/>
            <person name="Chen L."/>
            <person name="Yang M."/>
            <person name="Gaffney P.M."/>
            <person name="Wang S."/>
            <person name="Luo L."/>
            <person name="She Z."/>
            <person name="Ming Y."/>
            <person name="Huang W."/>
            <person name="Zhang S."/>
            <person name="Huang B."/>
            <person name="Zhang Y."/>
            <person name="Qu T."/>
            <person name="Ni P."/>
            <person name="Miao G."/>
            <person name="Wang J."/>
            <person name="Wang Q."/>
            <person name="Steinberg C.E."/>
            <person name="Wang H."/>
            <person name="Li N."/>
            <person name="Qian L."/>
            <person name="Zhang G."/>
            <person name="Li Y."/>
            <person name="Yang H."/>
            <person name="Liu X."/>
            <person name="Wang J."/>
            <person name="Yin Y."/>
            <person name="Wang J."/>
        </authorList>
    </citation>
    <scope>NUCLEOTIDE SEQUENCE [LARGE SCALE GENOMIC DNA]</scope>
    <source>
        <strain evidence="3">05x7-T-G4-1.051#20</strain>
    </source>
</reference>
<feature type="compositionally biased region" description="Low complexity" evidence="1">
    <location>
        <begin position="283"/>
        <end position="294"/>
    </location>
</feature>
<feature type="compositionally biased region" description="Low complexity" evidence="1">
    <location>
        <begin position="590"/>
        <end position="638"/>
    </location>
</feature>
<feature type="compositionally biased region" description="Polar residues" evidence="1">
    <location>
        <begin position="548"/>
        <end position="559"/>
    </location>
</feature>
<feature type="compositionally biased region" description="Basic and acidic residues" evidence="1">
    <location>
        <begin position="1104"/>
        <end position="1115"/>
    </location>
</feature>
<dbReference type="PANTHER" id="PTHR12458">
    <property type="entry name" value="ORF PROTEIN"/>
    <property type="match status" value="1"/>
</dbReference>
<feature type="region of interest" description="Disordered" evidence="1">
    <location>
        <begin position="503"/>
        <end position="730"/>
    </location>
</feature>
<feature type="compositionally biased region" description="Basic and acidic residues" evidence="1">
    <location>
        <begin position="428"/>
        <end position="443"/>
    </location>
</feature>
<feature type="domain" description="CFA20" evidence="2">
    <location>
        <begin position="22"/>
        <end position="181"/>
    </location>
</feature>
<feature type="region of interest" description="Disordered" evidence="1">
    <location>
        <begin position="887"/>
        <end position="908"/>
    </location>
</feature>
<dbReference type="EMBL" id="JH818263">
    <property type="protein sequence ID" value="EKC28093.1"/>
    <property type="molecule type" value="Genomic_DNA"/>
</dbReference>
<feature type="compositionally biased region" description="Gly residues" evidence="1">
    <location>
        <begin position="314"/>
        <end position="324"/>
    </location>
</feature>
<feature type="region of interest" description="Disordered" evidence="1">
    <location>
        <begin position="360"/>
        <end position="466"/>
    </location>
</feature>
<feature type="compositionally biased region" description="Polar residues" evidence="1">
    <location>
        <begin position="888"/>
        <end position="908"/>
    </location>
</feature>